<dbReference type="Pfam" id="PF01762">
    <property type="entry name" value="Galactosyl_T"/>
    <property type="match status" value="1"/>
</dbReference>
<evidence type="ECO:0000313" key="11">
    <source>
        <dbReference type="Ensembl" id="ENSTNIP00000001723.1"/>
    </source>
</evidence>
<dbReference type="OMA" id="WISAHRN"/>
<name>H3C0F7_TETNG</name>
<evidence type="ECO:0000256" key="3">
    <source>
        <dbReference type="ARBA" id="ARBA00022676"/>
    </source>
</evidence>
<dbReference type="EC" id="2.4.1.-" evidence="10"/>
<reference evidence="12" key="1">
    <citation type="journal article" date="2004" name="Nature">
        <title>Genome duplication in the teleost fish Tetraodon nigroviridis reveals the early vertebrate proto-karyotype.</title>
        <authorList>
            <person name="Jaillon O."/>
            <person name="Aury J.-M."/>
            <person name="Brunet F."/>
            <person name="Petit J.-L."/>
            <person name="Stange-Thomann N."/>
            <person name="Mauceli E."/>
            <person name="Bouneau L."/>
            <person name="Fischer C."/>
            <person name="Ozouf-Costaz C."/>
            <person name="Bernot A."/>
            <person name="Nicaud S."/>
            <person name="Jaffe D."/>
            <person name="Fisher S."/>
            <person name="Lutfalla G."/>
            <person name="Dossat C."/>
            <person name="Segurens B."/>
            <person name="Dasilva C."/>
            <person name="Salanoubat M."/>
            <person name="Levy M."/>
            <person name="Boudet N."/>
            <person name="Castellano S."/>
            <person name="Anthouard V."/>
            <person name="Jubin C."/>
            <person name="Castelli V."/>
            <person name="Katinka M."/>
            <person name="Vacherie B."/>
            <person name="Biemont C."/>
            <person name="Skalli Z."/>
            <person name="Cattolico L."/>
            <person name="Poulain J."/>
            <person name="De Berardinis V."/>
            <person name="Cruaud C."/>
            <person name="Duprat S."/>
            <person name="Brottier P."/>
            <person name="Coutanceau J.-P."/>
            <person name="Gouzy J."/>
            <person name="Parra G."/>
            <person name="Lardier G."/>
            <person name="Chapple C."/>
            <person name="McKernan K.J."/>
            <person name="McEwan P."/>
            <person name="Bosak S."/>
            <person name="Kellis M."/>
            <person name="Volff J.-N."/>
            <person name="Guigo R."/>
            <person name="Zody M.C."/>
            <person name="Mesirov J."/>
            <person name="Lindblad-Toh K."/>
            <person name="Birren B."/>
            <person name="Nusbaum C."/>
            <person name="Kahn D."/>
            <person name="Robinson-Rechavi M."/>
            <person name="Laudet V."/>
            <person name="Schachter V."/>
            <person name="Quetier F."/>
            <person name="Saurin W."/>
            <person name="Scarpelli C."/>
            <person name="Wincker P."/>
            <person name="Lander E.S."/>
            <person name="Weissenbach J."/>
            <person name="Roest Crollius H."/>
        </authorList>
    </citation>
    <scope>NUCLEOTIDE SEQUENCE [LARGE SCALE GENOMIC DNA]</scope>
</reference>
<accession>H3C0F7</accession>
<keyword evidence="12" id="KW-1185">Reference proteome</keyword>
<keyword evidence="6" id="KW-0735">Signal-anchor</keyword>
<keyword evidence="7" id="KW-1133">Transmembrane helix</keyword>
<evidence type="ECO:0000256" key="1">
    <source>
        <dbReference type="ARBA" id="ARBA00004323"/>
    </source>
</evidence>
<keyword evidence="5" id="KW-0812">Transmembrane</keyword>
<dbReference type="Ensembl" id="ENSTNIT00000002266.1">
    <property type="protein sequence ID" value="ENSTNIP00000001723.1"/>
    <property type="gene ID" value="ENSTNIG00000001050.1"/>
</dbReference>
<evidence type="ECO:0000313" key="12">
    <source>
        <dbReference type="Proteomes" id="UP000007303"/>
    </source>
</evidence>
<organism evidence="11 12">
    <name type="scientific">Tetraodon nigroviridis</name>
    <name type="common">Spotted green pufferfish</name>
    <name type="synonym">Chelonodon nigroviridis</name>
    <dbReference type="NCBI Taxonomy" id="99883"/>
    <lineage>
        <taxon>Eukaryota</taxon>
        <taxon>Metazoa</taxon>
        <taxon>Chordata</taxon>
        <taxon>Craniata</taxon>
        <taxon>Vertebrata</taxon>
        <taxon>Euteleostomi</taxon>
        <taxon>Actinopterygii</taxon>
        <taxon>Neopterygii</taxon>
        <taxon>Teleostei</taxon>
        <taxon>Neoteleostei</taxon>
        <taxon>Acanthomorphata</taxon>
        <taxon>Eupercaria</taxon>
        <taxon>Tetraodontiformes</taxon>
        <taxon>Tetradontoidea</taxon>
        <taxon>Tetraodontidae</taxon>
        <taxon>Tetraodon</taxon>
    </lineage>
</organism>
<comment type="similarity">
    <text evidence="2 10">Belongs to the glycosyltransferase 31 family.</text>
</comment>
<keyword evidence="3 10" id="KW-0328">Glycosyltransferase</keyword>
<evidence type="ECO:0000256" key="4">
    <source>
        <dbReference type="ARBA" id="ARBA00022679"/>
    </source>
</evidence>
<dbReference type="GeneTree" id="ENSGT00940000163421"/>
<comment type="subcellular location">
    <subcellularLocation>
        <location evidence="1 10">Golgi apparatus membrane</location>
        <topology evidence="1 10">Single-pass type II membrane protein</topology>
    </subcellularLocation>
</comment>
<evidence type="ECO:0000256" key="5">
    <source>
        <dbReference type="ARBA" id="ARBA00022692"/>
    </source>
</evidence>
<protein>
    <recommendedName>
        <fullName evidence="10">Hexosyltransferase</fullName>
        <ecNumber evidence="10">2.4.1.-</ecNumber>
    </recommendedName>
</protein>
<dbReference type="GO" id="GO:0006629">
    <property type="term" value="P:lipid metabolic process"/>
    <property type="evidence" value="ECO:0007669"/>
    <property type="project" value="UniProtKB-KW"/>
</dbReference>
<dbReference type="FunCoup" id="H3C0F7">
    <property type="interactions" value="9"/>
</dbReference>
<evidence type="ECO:0000256" key="10">
    <source>
        <dbReference type="RuleBase" id="RU363063"/>
    </source>
</evidence>
<reference evidence="11" key="3">
    <citation type="submission" date="2025-09" db="UniProtKB">
        <authorList>
            <consortium name="Ensembl"/>
        </authorList>
    </citation>
    <scope>IDENTIFICATION</scope>
</reference>
<dbReference type="PANTHER" id="PTHR11214">
    <property type="entry name" value="BETA-1,3-N-ACETYLGLUCOSAMINYLTRANSFERASE"/>
    <property type="match status" value="1"/>
</dbReference>
<evidence type="ECO:0000256" key="6">
    <source>
        <dbReference type="ARBA" id="ARBA00022968"/>
    </source>
</evidence>
<keyword evidence="4" id="KW-0808">Transferase</keyword>
<dbReference type="GO" id="GO:0000139">
    <property type="term" value="C:Golgi membrane"/>
    <property type="evidence" value="ECO:0007669"/>
    <property type="project" value="UniProtKB-SubCell"/>
</dbReference>
<dbReference type="GO" id="GO:0006493">
    <property type="term" value="P:protein O-linked glycosylation"/>
    <property type="evidence" value="ECO:0007669"/>
    <property type="project" value="TreeGrafter"/>
</dbReference>
<sequence length="279" mass="31535">MPHSVFRCNLFCFSLFVVIFSVFRVSTLSNPLLYCRSGALIQPERWGPGAYDVAYPRNYTFVIADTPVCKSTAPFLLLVVPVAPGGRATRDAIRETWGSQKQVLGRTVETLFMLGLPGGADAGPQQEEVRRESRKHRDLIQSDFLDSYRNLTIKTMMILEWVSSNCLHTSYAMKVDSDVFVQVENLMKLLLDPSTAKENYVTGLVLWHNKVLRNPLDKFYMPRQVVPEPFYPPYPLGMSYVMSMDLPAKILKVSPQIKPVIFEDVYLGMCLKGLGVLPT</sequence>
<keyword evidence="8 10" id="KW-0333">Golgi apparatus</keyword>
<dbReference type="InParanoid" id="H3C0F7"/>
<dbReference type="Proteomes" id="UP000007303">
    <property type="component" value="Unassembled WGS sequence"/>
</dbReference>
<dbReference type="AlphaFoldDB" id="H3C0F7"/>
<dbReference type="PANTHER" id="PTHR11214:SF115">
    <property type="entry name" value="HEXOSYLTRANSFERASE"/>
    <property type="match status" value="1"/>
</dbReference>
<evidence type="ECO:0000256" key="7">
    <source>
        <dbReference type="ARBA" id="ARBA00022989"/>
    </source>
</evidence>
<proteinExistence type="inferred from homology"/>
<dbReference type="Gene3D" id="3.90.550.50">
    <property type="match status" value="1"/>
</dbReference>
<evidence type="ECO:0000256" key="2">
    <source>
        <dbReference type="ARBA" id="ARBA00008661"/>
    </source>
</evidence>
<evidence type="ECO:0000256" key="8">
    <source>
        <dbReference type="ARBA" id="ARBA00023034"/>
    </source>
</evidence>
<keyword evidence="9" id="KW-0472">Membrane</keyword>
<evidence type="ECO:0000256" key="9">
    <source>
        <dbReference type="ARBA" id="ARBA00023136"/>
    </source>
</evidence>
<dbReference type="HOGENOM" id="CLU_036849_2_1_1"/>
<dbReference type="GO" id="GO:0008499">
    <property type="term" value="F:N-acetyl-beta-D-glucosaminide beta-(1,3)-galactosyltransferase activity"/>
    <property type="evidence" value="ECO:0007669"/>
    <property type="project" value="TreeGrafter"/>
</dbReference>
<reference evidence="11" key="2">
    <citation type="submission" date="2025-08" db="UniProtKB">
        <authorList>
            <consortium name="Ensembl"/>
        </authorList>
    </citation>
    <scope>IDENTIFICATION</scope>
</reference>
<dbReference type="InterPro" id="IPR002659">
    <property type="entry name" value="Glyco_trans_31"/>
</dbReference>